<evidence type="ECO:0000256" key="2">
    <source>
        <dbReference type="ARBA" id="ARBA00022679"/>
    </source>
</evidence>
<dbReference type="OrthoDB" id="9803237at2"/>
<dbReference type="EC" id="2.7.7.7" evidence="1"/>
<dbReference type="SUPFAM" id="SSF89550">
    <property type="entry name" value="PHP domain-like"/>
    <property type="match status" value="1"/>
</dbReference>
<dbReference type="InterPro" id="IPR029460">
    <property type="entry name" value="DNAPol_HHH"/>
</dbReference>
<keyword evidence="10" id="KW-1185">Reference proteome</keyword>
<comment type="catalytic activity">
    <reaction evidence="6">
        <text>DNA(n) + a 2'-deoxyribonucleoside 5'-triphosphate = DNA(n+1) + diphosphate</text>
        <dbReference type="Rhea" id="RHEA:22508"/>
        <dbReference type="Rhea" id="RHEA-COMP:17339"/>
        <dbReference type="Rhea" id="RHEA-COMP:17340"/>
        <dbReference type="ChEBI" id="CHEBI:33019"/>
        <dbReference type="ChEBI" id="CHEBI:61560"/>
        <dbReference type="ChEBI" id="CHEBI:173112"/>
        <dbReference type="EC" id="2.7.7.7"/>
    </reaction>
</comment>
<evidence type="ECO:0000313" key="10">
    <source>
        <dbReference type="Proteomes" id="UP000295735"/>
    </source>
</evidence>
<dbReference type="CDD" id="cd04485">
    <property type="entry name" value="DnaE_OBF"/>
    <property type="match status" value="1"/>
</dbReference>
<dbReference type="GO" id="GO:0008408">
    <property type="term" value="F:3'-5' exonuclease activity"/>
    <property type="evidence" value="ECO:0007669"/>
    <property type="project" value="InterPro"/>
</dbReference>
<dbReference type="InterPro" id="IPR016195">
    <property type="entry name" value="Pol/histidinol_Pase-like"/>
</dbReference>
<evidence type="ECO:0000256" key="6">
    <source>
        <dbReference type="ARBA" id="ARBA00049244"/>
    </source>
</evidence>
<reference evidence="9" key="2">
    <citation type="submission" date="2021-04" db="EMBL/GenBank/DDBJ databases">
        <title>Complete Genome Sequences of Macrococcus spp. from dog and cattle.</title>
        <authorList>
            <person name="Schwendener S."/>
            <person name="Perreten V."/>
        </authorList>
    </citation>
    <scope>NUCLEOTIDE SEQUENCE</scope>
    <source>
        <strain evidence="9">Epi0143-OL</strain>
    </source>
</reference>
<feature type="domain" description="Polymerase/histidinol phosphatase N-terminal" evidence="7">
    <location>
        <begin position="3"/>
        <end position="70"/>
    </location>
</feature>
<dbReference type="RefSeq" id="WP_149458368.1">
    <property type="nucleotide sequence ID" value="NZ_CP073809.1"/>
</dbReference>
<keyword evidence="3" id="KW-0548">Nucleotidyltransferase</keyword>
<dbReference type="InterPro" id="IPR041931">
    <property type="entry name" value="DNA_pol3_alpha_thumb_dom"/>
</dbReference>
<evidence type="ECO:0000256" key="1">
    <source>
        <dbReference type="ARBA" id="ARBA00012417"/>
    </source>
</evidence>
<sequence length="1038" mass="117624">MVVQLNIHSCYDLLQSTIRIKELAAAAKADGQHALALTDTHVLFGVQAFYETCIAEQIKPIIGMTVHLTDGSHEFDAVILAKNQTGYDNLLKLSSKIQLKGLTTVPLTLFDSYRQQTVVIFKQLPAALSHLVDDESYACHLSAVADDKKVYLAAVRYMKPSGLKDLTVLQAIDSNEKLMLESLGNRTGDDYFKTCEQLAALDINEDYMARTEEIAALCHVTIEALQKLPKFKTPDNETSDDYLWSLIEHGRQKIKHFDERYEQRVQHEYRIITQMGFSDYFLIVGDLINYAKSQHILVGPGRGSSGGSLISYLLNITMIDPIEHGLFFERFLNPERVTMPDIDIDFEDTRREEVIRYCIDKYGAFNVSGIVTFGHLLARAVMRDVGRILQFSDDDLKYVSHLMPKKLGLTLNDAYQLDDFKAFVNKDDRHQQWFEIACQLEGLPRHTSTHAAGIIIHDQLLTDYVPLLPGDGINLTQWTMTEVERLGLLKIDFLGLRNLTIIQRVLNQAGIKLTTDTIRYDDQDVFRGLSAADTSGVFQLESEGMRNVLRRLQPESFEDIVAVLSLYRPGPMEQIPLYIDRRHGAPVTYLHPDLEPILGKTYGVIIYQEQIMQIASRFAGFSLGEADNLRRAMSKKKRDVLEAEKQHFIAGSETNGYDRETAEQIYQLILKFADYGFPRAHAVAYSQIAYIMMYLKVHYPAFFYAAIMSNVIGSEDKTAAFISELKTKNIPYTKPSINSSHWFVRAVDGSVVLSLGMIKGIGYRTVMDIIDERKNGPFTDLYDVIHRLPAKTVTRPVLEALILTGAFDEFELNRATLLASLDEALNTGGRTEGDHFLEDLGFSLKKKYRHHEEMTEEQQAALEFDHLGFFLSEHPVEKLFSAHLYLPLYQIQQAAAGRYILAAVSAVRRIRTKKGQPMAFAKVMDGVKELELVIFPDVFKTVEAVLQKNAVVVIKGKFDKEKLIVDMVQSFDSFKTHYMNQLKEIYVLKKPELPLGQGPIKLFEYSMATGTSEQLAMIDKTTAGQLLETYPPEMIRVI</sequence>
<dbReference type="Gene3D" id="1.10.10.1600">
    <property type="entry name" value="Bacterial DNA polymerase III alpha subunit, thumb domain"/>
    <property type="match status" value="1"/>
</dbReference>
<evidence type="ECO:0000256" key="4">
    <source>
        <dbReference type="ARBA" id="ARBA00022705"/>
    </source>
</evidence>
<dbReference type="Pfam" id="PF07733">
    <property type="entry name" value="DNA_pol3_alpha"/>
    <property type="match status" value="1"/>
</dbReference>
<evidence type="ECO:0000313" key="11">
    <source>
        <dbReference type="Proteomes" id="UP001057381"/>
    </source>
</evidence>
<organism evidence="9 11">
    <name type="scientific">Macrococcus equipercicus</name>
    <dbReference type="NCBI Taxonomy" id="69967"/>
    <lineage>
        <taxon>Bacteria</taxon>
        <taxon>Bacillati</taxon>
        <taxon>Bacillota</taxon>
        <taxon>Bacilli</taxon>
        <taxon>Bacillales</taxon>
        <taxon>Staphylococcaceae</taxon>
        <taxon>Macrococcus</taxon>
    </lineage>
</organism>
<evidence type="ECO:0000313" key="9">
    <source>
        <dbReference type="EMBL" id="UTH13151.1"/>
    </source>
</evidence>
<reference evidence="8 10" key="1">
    <citation type="submission" date="2019-09" db="EMBL/GenBank/DDBJ databases">
        <authorList>
            <person name="Mazhar S."/>
            <person name="Altermann E."/>
            <person name="Hill C."/>
            <person name="Mcauliffe O."/>
        </authorList>
    </citation>
    <scope>NUCLEOTIDE SEQUENCE [LARGE SCALE GENOMIC DNA]</scope>
    <source>
        <strain evidence="8 10">ATCC 51831</strain>
    </source>
</reference>
<dbReference type="GO" id="GO:0006260">
    <property type="term" value="P:DNA replication"/>
    <property type="evidence" value="ECO:0007669"/>
    <property type="project" value="UniProtKB-KW"/>
</dbReference>
<proteinExistence type="predicted"/>
<protein>
    <recommendedName>
        <fullName evidence="1">DNA-directed DNA polymerase</fullName>
        <ecNumber evidence="1">2.7.7.7</ecNumber>
    </recommendedName>
</protein>
<dbReference type="InterPro" id="IPR004013">
    <property type="entry name" value="PHP_dom"/>
</dbReference>
<evidence type="ECO:0000256" key="3">
    <source>
        <dbReference type="ARBA" id="ARBA00022695"/>
    </source>
</evidence>
<keyword evidence="5" id="KW-0239">DNA-directed DNA polymerase</keyword>
<evidence type="ECO:0000259" key="7">
    <source>
        <dbReference type="SMART" id="SM00481"/>
    </source>
</evidence>
<dbReference type="SUPFAM" id="SSF160975">
    <property type="entry name" value="AF1531-like"/>
    <property type="match status" value="1"/>
</dbReference>
<dbReference type="Gene3D" id="1.10.150.870">
    <property type="match status" value="1"/>
</dbReference>
<dbReference type="SMART" id="SM00481">
    <property type="entry name" value="POLIIIAc"/>
    <property type="match status" value="1"/>
</dbReference>
<dbReference type="InterPro" id="IPR004805">
    <property type="entry name" value="DnaE2/DnaE/PolC"/>
</dbReference>
<dbReference type="Gene3D" id="3.20.20.140">
    <property type="entry name" value="Metal-dependent hydrolases"/>
    <property type="match status" value="1"/>
</dbReference>
<dbReference type="CDD" id="cd07431">
    <property type="entry name" value="PHP_PolIIIA"/>
    <property type="match status" value="1"/>
</dbReference>
<dbReference type="InterPro" id="IPR011708">
    <property type="entry name" value="DNA_pol3_alpha_NTPase_dom"/>
</dbReference>
<dbReference type="InterPro" id="IPR003141">
    <property type="entry name" value="Pol/His_phosphatase_N"/>
</dbReference>
<evidence type="ECO:0000313" key="8">
    <source>
        <dbReference type="EMBL" id="KAA1039898.1"/>
    </source>
</evidence>
<dbReference type="PANTHER" id="PTHR32294">
    <property type="entry name" value="DNA POLYMERASE III SUBUNIT ALPHA"/>
    <property type="match status" value="1"/>
</dbReference>
<dbReference type="EMBL" id="SCWC02000002">
    <property type="protein sequence ID" value="KAA1039898.1"/>
    <property type="molecule type" value="Genomic_DNA"/>
</dbReference>
<dbReference type="Pfam" id="PF14579">
    <property type="entry name" value="HHH_6"/>
    <property type="match status" value="1"/>
</dbReference>
<keyword evidence="2" id="KW-0808">Transferase</keyword>
<dbReference type="Proteomes" id="UP000295735">
    <property type="component" value="Unassembled WGS sequence"/>
</dbReference>
<name>A0A9Q9F195_9STAP</name>
<dbReference type="EMBL" id="CP073809">
    <property type="protein sequence ID" value="UTH13151.1"/>
    <property type="molecule type" value="Genomic_DNA"/>
</dbReference>
<keyword evidence="4" id="KW-0235">DNA replication</keyword>
<accession>A0A9Q9F195</accession>
<evidence type="ECO:0000256" key="5">
    <source>
        <dbReference type="ARBA" id="ARBA00022932"/>
    </source>
</evidence>
<dbReference type="PANTHER" id="PTHR32294:SF0">
    <property type="entry name" value="DNA POLYMERASE III SUBUNIT ALPHA"/>
    <property type="match status" value="1"/>
</dbReference>
<gene>
    <name evidence="8" type="ORF">ERX35_002605</name>
    <name evidence="9" type="ORF">KFV11_07715</name>
</gene>
<dbReference type="Pfam" id="PF17657">
    <property type="entry name" value="DNA_pol3_finger"/>
    <property type="match status" value="1"/>
</dbReference>
<dbReference type="InterPro" id="IPR040982">
    <property type="entry name" value="DNA_pol3_finger"/>
</dbReference>
<dbReference type="AlphaFoldDB" id="A0A9Q9F195"/>
<dbReference type="KEGG" id="mequ:KFV11_07715"/>
<dbReference type="NCBIfam" id="TIGR00594">
    <property type="entry name" value="polc"/>
    <property type="match status" value="1"/>
</dbReference>
<dbReference type="GO" id="GO:0003887">
    <property type="term" value="F:DNA-directed DNA polymerase activity"/>
    <property type="evidence" value="ECO:0007669"/>
    <property type="project" value="UniProtKB-KW"/>
</dbReference>
<dbReference type="Proteomes" id="UP001057381">
    <property type="component" value="Chromosome"/>
</dbReference>
<dbReference type="Pfam" id="PF02811">
    <property type="entry name" value="PHP"/>
    <property type="match status" value="1"/>
</dbReference>